<dbReference type="InterPro" id="IPR000073">
    <property type="entry name" value="AB_hydrolase_1"/>
</dbReference>
<dbReference type="SUPFAM" id="SSF53474">
    <property type="entry name" value="alpha/beta-Hydrolases"/>
    <property type="match status" value="1"/>
</dbReference>
<organism evidence="2 3">
    <name type="scientific">Bordetella bronchiseptica 253</name>
    <dbReference type="NCBI Taxonomy" id="568707"/>
    <lineage>
        <taxon>Bacteria</taxon>
        <taxon>Pseudomonadati</taxon>
        <taxon>Pseudomonadota</taxon>
        <taxon>Betaproteobacteria</taxon>
        <taxon>Burkholderiales</taxon>
        <taxon>Alcaligenaceae</taxon>
        <taxon>Bordetella</taxon>
    </lineage>
</organism>
<dbReference type="GO" id="GO:0047372">
    <property type="term" value="F:monoacylglycerol lipase activity"/>
    <property type="evidence" value="ECO:0007669"/>
    <property type="project" value="TreeGrafter"/>
</dbReference>
<protein>
    <submittedName>
        <fullName evidence="2">Putative hydrolase</fullName>
    </submittedName>
</protein>
<evidence type="ECO:0000313" key="3">
    <source>
        <dbReference type="Proteomes" id="UP000007564"/>
    </source>
</evidence>
<dbReference type="PANTHER" id="PTHR43798">
    <property type="entry name" value="MONOACYLGLYCEROL LIPASE"/>
    <property type="match status" value="1"/>
</dbReference>
<dbReference type="Gene3D" id="3.40.50.1820">
    <property type="entry name" value="alpha/beta hydrolase"/>
    <property type="match status" value="1"/>
</dbReference>
<dbReference type="InterPro" id="IPR029058">
    <property type="entry name" value="AB_hydrolase_fold"/>
</dbReference>
<sequence>MILMKDVRTDSVSAGGFRVVYHDCAPQADDAKTVVLLHGTGGSAENNFWALFPMLAMRHRVVALDFVDPDGSGVPDARAYVEQALAVVETVSRGRAVHLVGYSFGAVIGALLAARHGRWVESLTLVAGWLKTDAQQRLRNAVWRGLYESGHEALAPFSVFTSFSQAFLNTRNEAELEALIQGVRNGPDRSRKMAFNRDVDIGDEVAGIAAPSLVIGCTHDQMAPVRHSRLLFGSIQDCRYAEINAGHGVVHERPSELFTMIDAFVREPQAWPAGHIVQNSHA</sequence>
<accession>A0A0C6P281</accession>
<dbReference type="PANTHER" id="PTHR43798:SF5">
    <property type="entry name" value="MONOACYLGLYCEROL LIPASE ABHD6"/>
    <property type="match status" value="1"/>
</dbReference>
<dbReference type="GO" id="GO:0016020">
    <property type="term" value="C:membrane"/>
    <property type="evidence" value="ECO:0007669"/>
    <property type="project" value="TreeGrafter"/>
</dbReference>
<dbReference type="Pfam" id="PF00561">
    <property type="entry name" value="Abhydrolase_1"/>
    <property type="match status" value="1"/>
</dbReference>
<reference evidence="2 3" key="1">
    <citation type="journal article" date="2012" name="BMC Genomics">
        <title>Comparative genomics of the classical Bordetella subspecies: the evolution and exchange of virulence-associated diversity amongst closely related pathogens.</title>
        <authorList>
            <person name="Park J."/>
            <person name="Zhang Y."/>
            <person name="Buboltz A.M."/>
            <person name="Zhang X."/>
            <person name="Schuster S.C."/>
            <person name="Ahuja U."/>
            <person name="Liu M."/>
            <person name="Miller J.F."/>
            <person name="Sebaihia M."/>
            <person name="Bentley S.D."/>
            <person name="Parkhill J."/>
            <person name="Harvill E.T."/>
        </authorList>
    </citation>
    <scope>NUCLEOTIDE SEQUENCE [LARGE SCALE GENOMIC DNA]</scope>
    <source>
        <strain evidence="2 3">253</strain>
    </source>
</reference>
<feature type="domain" description="AB hydrolase-1" evidence="1">
    <location>
        <begin position="33"/>
        <end position="254"/>
    </location>
</feature>
<dbReference type="InterPro" id="IPR050266">
    <property type="entry name" value="AB_hydrolase_sf"/>
</dbReference>
<evidence type="ECO:0000313" key="2">
    <source>
        <dbReference type="EMBL" id="CCJ53879.1"/>
    </source>
</evidence>
<dbReference type="GO" id="GO:0046464">
    <property type="term" value="P:acylglycerol catabolic process"/>
    <property type="evidence" value="ECO:0007669"/>
    <property type="project" value="TreeGrafter"/>
</dbReference>
<dbReference type="EMBL" id="HE965806">
    <property type="protein sequence ID" value="CCJ53879.1"/>
    <property type="molecule type" value="Genomic_DNA"/>
</dbReference>
<evidence type="ECO:0000259" key="1">
    <source>
        <dbReference type="Pfam" id="PF00561"/>
    </source>
</evidence>
<name>A0A0C6P281_BORBO</name>
<dbReference type="AlphaFoldDB" id="A0A0C6P281"/>
<dbReference type="KEGG" id="bbh:BN112_1962"/>
<proteinExistence type="predicted"/>
<gene>
    <name evidence="2" type="ORF">BN112_1962</name>
</gene>
<dbReference type="OrthoDB" id="2086224at2"/>
<dbReference type="Proteomes" id="UP000007564">
    <property type="component" value="Chromosome"/>
</dbReference>
<keyword evidence="2" id="KW-0378">Hydrolase</keyword>
<dbReference type="HOGENOM" id="CLU_020336_50_2_4"/>